<dbReference type="OrthoDB" id="6105938at2759"/>
<reference evidence="9" key="1">
    <citation type="submission" date="2025-08" db="UniProtKB">
        <authorList>
            <consortium name="RefSeq"/>
        </authorList>
    </citation>
    <scope>IDENTIFICATION</scope>
    <source>
        <tissue evidence="9">Gonads</tissue>
    </source>
</reference>
<dbReference type="InterPro" id="IPR017907">
    <property type="entry name" value="Znf_RING_CS"/>
</dbReference>
<keyword evidence="8" id="KW-1185">Reference proteome</keyword>
<keyword evidence="3" id="KW-0862">Zinc</keyword>
<evidence type="ECO:0000313" key="9">
    <source>
        <dbReference type="RefSeq" id="XP_013392822.1"/>
    </source>
</evidence>
<dbReference type="AlphaFoldDB" id="A0A1S3I3H9"/>
<feature type="region of interest" description="Disordered" evidence="6">
    <location>
        <begin position="1"/>
        <end position="20"/>
    </location>
</feature>
<feature type="domain" description="RING-type" evidence="7">
    <location>
        <begin position="302"/>
        <end position="340"/>
    </location>
</feature>
<dbReference type="SUPFAM" id="SSF57850">
    <property type="entry name" value="RING/U-box"/>
    <property type="match status" value="1"/>
</dbReference>
<keyword evidence="2 4" id="KW-0863">Zinc-finger</keyword>
<dbReference type="InterPro" id="IPR001841">
    <property type="entry name" value="Znf_RING"/>
</dbReference>
<dbReference type="KEGG" id="lak:106160702"/>
<dbReference type="STRING" id="7574.A0A1S3I3H9"/>
<feature type="compositionally biased region" description="Low complexity" evidence="6">
    <location>
        <begin position="63"/>
        <end position="78"/>
    </location>
</feature>
<name>A0A1S3I3H9_LINAN</name>
<dbReference type="InParanoid" id="A0A1S3I3H9"/>
<evidence type="ECO:0000256" key="5">
    <source>
        <dbReference type="SAM" id="Coils"/>
    </source>
</evidence>
<gene>
    <name evidence="9" type="primary">LOC106160702</name>
</gene>
<feature type="region of interest" description="Disordered" evidence="6">
    <location>
        <begin position="27"/>
        <end position="147"/>
    </location>
</feature>
<feature type="region of interest" description="Disordered" evidence="6">
    <location>
        <begin position="189"/>
        <end position="212"/>
    </location>
</feature>
<dbReference type="PROSITE" id="PS50089">
    <property type="entry name" value="ZF_RING_2"/>
    <property type="match status" value="1"/>
</dbReference>
<feature type="coiled-coil region" evidence="5">
    <location>
        <begin position="427"/>
        <end position="510"/>
    </location>
</feature>
<dbReference type="InterPro" id="IPR013083">
    <property type="entry name" value="Znf_RING/FYVE/PHD"/>
</dbReference>
<dbReference type="PROSITE" id="PS00518">
    <property type="entry name" value="ZF_RING_1"/>
    <property type="match status" value="1"/>
</dbReference>
<evidence type="ECO:0000256" key="4">
    <source>
        <dbReference type="PROSITE-ProRule" id="PRU00175"/>
    </source>
</evidence>
<dbReference type="Proteomes" id="UP000085678">
    <property type="component" value="Unplaced"/>
</dbReference>
<evidence type="ECO:0000256" key="3">
    <source>
        <dbReference type="ARBA" id="ARBA00022833"/>
    </source>
</evidence>
<sequence>MAHKGKFSKEKTKQEIHEKVREIRLRQQNWMKQREDHLASASSSASSIDYQSHSHGKEKSGKKQAVASSQPAAKSPPSYARPTQLSHRRKVEDRDEQHRKQQPAIPAAKNTHRQRAPLTSDTKNRFQHWRNARKEANETPNSDLVLESVRTEDSQKKINVETMSHSAASYRTESDDVSLSRYGVVLSTGQSEFSSHDEDSVGQSDEGYQYEKEDLSSRTLKWDASGGATQRKQLSPEEFDTLADQIIKRVKEDLRTSTSEKINSARKEKAKIGKNIQDGQIINKVKKDTSGCSDNRLEGHKCVICKKPMVQASHSPMLFIPCGHTVCKTCAEPQKFCTFCGTAITSKTCNIALQKVITDFYFKEATDNSGAGDVSDYRPSQYTYQSEKECAVYSDKKNRVNYDAELNSLLVRQEVLEATTQDIATNLTQLQKKKEKQQSQIDRIIQEEQRIRKELEMLKEKLQALSMHKREYQQRVEELDKEQFDEKNKLALTEETLRSLKGQIDKMQMLVDVN</sequence>
<evidence type="ECO:0000313" key="8">
    <source>
        <dbReference type="Proteomes" id="UP000085678"/>
    </source>
</evidence>
<accession>A0A1S3I3H9</accession>
<dbReference type="Gene3D" id="3.30.40.10">
    <property type="entry name" value="Zinc/RING finger domain, C3HC4 (zinc finger)"/>
    <property type="match status" value="1"/>
</dbReference>
<organism evidence="8 9">
    <name type="scientific">Lingula anatina</name>
    <name type="common">Brachiopod</name>
    <name type="synonym">Lingula unguis</name>
    <dbReference type="NCBI Taxonomy" id="7574"/>
    <lineage>
        <taxon>Eukaryota</taxon>
        <taxon>Metazoa</taxon>
        <taxon>Spiralia</taxon>
        <taxon>Lophotrochozoa</taxon>
        <taxon>Brachiopoda</taxon>
        <taxon>Linguliformea</taxon>
        <taxon>Lingulata</taxon>
        <taxon>Lingulida</taxon>
        <taxon>Linguloidea</taxon>
        <taxon>Lingulidae</taxon>
        <taxon>Lingula</taxon>
    </lineage>
</organism>
<proteinExistence type="predicted"/>
<keyword evidence="1" id="KW-0479">Metal-binding</keyword>
<dbReference type="RefSeq" id="XP_013392822.1">
    <property type="nucleotide sequence ID" value="XM_013537368.1"/>
</dbReference>
<feature type="compositionally biased region" description="Basic and acidic residues" evidence="6">
    <location>
        <begin position="7"/>
        <end position="20"/>
    </location>
</feature>
<dbReference type="GO" id="GO:0008270">
    <property type="term" value="F:zinc ion binding"/>
    <property type="evidence" value="ECO:0007669"/>
    <property type="project" value="UniProtKB-KW"/>
</dbReference>
<evidence type="ECO:0000259" key="7">
    <source>
        <dbReference type="PROSITE" id="PS50089"/>
    </source>
</evidence>
<dbReference type="GeneID" id="106160702"/>
<evidence type="ECO:0000256" key="2">
    <source>
        <dbReference type="ARBA" id="ARBA00022771"/>
    </source>
</evidence>
<keyword evidence="5" id="KW-0175">Coiled coil</keyword>
<protein>
    <submittedName>
        <fullName evidence="9">Uncharacterized protein LOC106160702 isoform X1</fullName>
    </submittedName>
</protein>
<feature type="compositionally biased region" description="Basic and acidic residues" evidence="6">
    <location>
        <begin position="90"/>
        <end position="99"/>
    </location>
</feature>
<evidence type="ECO:0000256" key="1">
    <source>
        <dbReference type="ARBA" id="ARBA00022723"/>
    </source>
</evidence>
<evidence type="ECO:0000256" key="6">
    <source>
        <dbReference type="SAM" id="MobiDB-lite"/>
    </source>
</evidence>